<accession>A0A0S3RC17</accession>
<protein>
    <submittedName>
        <fullName evidence="2">Uncharacterized protein</fullName>
    </submittedName>
</protein>
<dbReference type="AlphaFoldDB" id="A0A0S3RC17"/>
<gene>
    <name evidence="2" type="primary">Vigan.02G095400</name>
    <name evidence="2" type="ORF">VIGAN_02095400</name>
</gene>
<dbReference type="Proteomes" id="UP000291084">
    <property type="component" value="Chromosome 2"/>
</dbReference>
<evidence type="ECO:0000313" key="3">
    <source>
        <dbReference type="Proteomes" id="UP000291084"/>
    </source>
</evidence>
<sequence length="78" mass="8764">MNGGMSLFPKLAIDRQKRSSRTKKGSWFSSNNKSENMVFPNHGVERYMSSVPYLVVQKSSSIKPESTQIISTRLLGVN</sequence>
<evidence type="ECO:0000256" key="1">
    <source>
        <dbReference type="SAM" id="MobiDB-lite"/>
    </source>
</evidence>
<evidence type="ECO:0000313" key="2">
    <source>
        <dbReference type="EMBL" id="BAT78296.1"/>
    </source>
</evidence>
<name>A0A0S3RC17_PHAAN</name>
<organism evidence="2 3">
    <name type="scientific">Vigna angularis var. angularis</name>
    <dbReference type="NCBI Taxonomy" id="157739"/>
    <lineage>
        <taxon>Eukaryota</taxon>
        <taxon>Viridiplantae</taxon>
        <taxon>Streptophyta</taxon>
        <taxon>Embryophyta</taxon>
        <taxon>Tracheophyta</taxon>
        <taxon>Spermatophyta</taxon>
        <taxon>Magnoliopsida</taxon>
        <taxon>eudicotyledons</taxon>
        <taxon>Gunneridae</taxon>
        <taxon>Pentapetalae</taxon>
        <taxon>rosids</taxon>
        <taxon>fabids</taxon>
        <taxon>Fabales</taxon>
        <taxon>Fabaceae</taxon>
        <taxon>Papilionoideae</taxon>
        <taxon>50 kb inversion clade</taxon>
        <taxon>NPAAA clade</taxon>
        <taxon>indigoferoid/millettioid clade</taxon>
        <taxon>Phaseoleae</taxon>
        <taxon>Vigna</taxon>
    </lineage>
</organism>
<reference evidence="2 3" key="1">
    <citation type="journal article" date="2015" name="Sci. Rep.">
        <title>The power of single molecule real-time sequencing technology in the de novo assembly of a eukaryotic genome.</title>
        <authorList>
            <person name="Sakai H."/>
            <person name="Naito K."/>
            <person name="Ogiso-Tanaka E."/>
            <person name="Takahashi Y."/>
            <person name="Iseki K."/>
            <person name="Muto C."/>
            <person name="Satou K."/>
            <person name="Teruya K."/>
            <person name="Shiroma A."/>
            <person name="Shimoji M."/>
            <person name="Hirano T."/>
            <person name="Itoh T."/>
            <person name="Kaga A."/>
            <person name="Tomooka N."/>
        </authorList>
    </citation>
    <scope>NUCLEOTIDE SEQUENCE [LARGE SCALE GENOMIC DNA]</scope>
    <source>
        <strain evidence="3">cv. Shumari</strain>
    </source>
</reference>
<keyword evidence="3" id="KW-1185">Reference proteome</keyword>
<feature type="region of interest" description="Disordered" evidence="1">
    <location>
        <begin position="1"/>
        <end position="32"/>
    </location>
</feature>
<proteinExistence type="predicted"/>
<dbReference type="EMBL" id="AP015035">
    <property type="protein sequence ID" value="BAT78296.1"/>
    <property type="molecule type" value="Genomic_DNA"/>
</dbReference>